<dbReference type="Gene3D" id="1.10.10.1320">
    <property type="entry name" value="Anti-sigma factor, zinc-finger domain"/>
    <property type="match status" value="1"/>
</dbReference>
<dbReference type="GO" id="GO:0006417">
    <property type="term" value="P:regulation of translation"/>
    <property type="evidence" value="ECO:0007669"/>
    <property type="project" value="TreeGrafter"/>
</dbReference>
<evidence type="ECO:0000256" key="5">
    <source>
        <dbReference type="ARBA" id="ARBA00022989"/>
    </source>
</evidence>
<comment type="subcellular location">
    <subcellularLocation>
        <location evidence="2">Cell membrane</location>
    </subcellularLocation>
    <subcellularLocation>
        <location evidence="1">Membrane</location>
        <topology evidence="1">Single-pass membrane protein</topology>
    </subcellularLocation>
</comment>
<dbReference type="AlphaFoldDB" id="A0A7Y9J1W9"/>
<evidence type="ECO:0000256" key="1">
    <source>
        <dbReference type="ARBA" id="ARBA00004167"/>
    </source>
</evidence>
<evidence type="ECO:0000313" key="13">
    <source>
        <dbReference type="EMBL" id="NYD23585.1"/>
    </source>
</evidence>
<evidence type="ECO:0000256" key="10">
    <source>
        <dbReference type="ARBA" id="ARBA00030803"/>
    </source>
</evidence>
<keyword evidence="3" id="KW-1003">Cell membrane</keyword>
<dbReference type="PANTHER" id="PTHR37461:SF1">
    <property type="entry name" value="ANTI-SIGMA-K FACTOR RSKA"/>
    <property type="match status" value="1"/>
</dbReference>
<keyword evidence="7 11" id="KW-0472">Membrane</keyword>
<evidence type="ECO:0000256" key="4">
    <source>
        <dbReference type="ARBA" id="ARBA00022692"/>
    </source>
</evidence>
<evidence type="ECO:0000256" key="7">
    <source>
        <dbReference type="ARBA" id="ARBA00023136"/>
    </source>
</evidence>
<keyword evidence="4 11" id="KW-0812">Transmembrane</keyword>
<reference evidence="13 14" key="1">
    <citation type="submission" date="2020-07" db="EMBL/GenBank/DDBJ databases">
        <title>Sequencing the genomes of 1000 actinobacteria strains.</title>
        <authorList>
            <person name="Klenk H.-P."/>
        </authorList>
    </citation>
    <scope>NUCLEOTIDE SEQUENCE [LARGE SCALE GENOMIC DNA]</scope>
    <source>
        <strain evidence="13 14">DSM 7487</strain>
    </source>
</reference>
<keyword evidence="5 11" id="KW-1133">Transmembrane helix</keyword>
<keyword evidence="14" id="KW-1185">Reference proteome</keyword>
<evidence type="ECO:0000256" key="3">
    <source>
        <dbReference type="ARBA" id="ARBA00022475"/>
    </source>
</evidence>
<feature type="domain" description="Anti-sigma K factor RskA C-terminal" evidence="12">
    <location>
        <begin position="115"/>
        <end position="252"/>
    </location>
</feature>
<evidence type="ECO:0000313" key="14">
    <source>
        <dbReference type="Proteomes" id="UP000521922"/>
    </source>
</evidence>
<name>A0A7Y9J1W9_9ACTN</name>
<sequence>MTGTPQDPRQGPRHDPLLAAAWALDALDDDERAAYEERLDAHPEERADADSLRETASRLAVGAQPPPALRASVLAAVARTPQEGPAVALSAGPAVVDLRAARERRRGPSRWSVLVAAAGIVVAAAGVGVGFAVQPDPAPVASAQERARQQVGDLLATPGARVTTVSATGGGTATLVSAGGRVGVVTSGLPSAGAGRGYQLWLATGDTLTSAGMVPVTAAGSAVTVVDAGAATGLGISVEPAGGSAQPTTTPVVFTPLVV</sequence>
<dbReference type="PANTHER" id="PTHR37461">
    <property type="entry name" value="ANTI-SIGMA-K FACTOR RSKA"/>
    <property type="match status" value="1"/>
</dbReference>
<dbReference type="Proteomes" id="UP000521922">
    <property type="component" value="Unassembled WGS sequence"/>
</dbReference>
<feature type="transmembrane region" description="Helical" evidence="11">
    <location>
        <begin position="111"/>
        <end position="133"/>
    </location>
</feature>
<dbReference type="Pfam" id="PF10099">
    <property type="entry name" value="RskA_C"/>
    <property type="match status" value="1"/>
</dbReference>
<keyword evidence="6" id="KW-0805">Transcription regulation</keyword>
<evidence type="ECO:0000259" key="12">
    <source>
        <dbReference type="Pfam" id="PF10099"/>
    </source>
</evidence>
<comment type="caution">
    <text evidence="13">The sequence shown here is derived from an EMBL/GenBank/DDBJ whole genome shotgun (WGS) entry which is preliminary data.</text>
</comment>
<dbReference type="InterPro" id="IPR018764">
    <property type="entry name" value="RskA_C"/>
</dbReference>
<evidence type="ECO:0000256" key="6">
    <source>
        <dbReference type="ARBA" id="ARBA00023015"/>
    </source>
</evidence>
<dbReference type="RefSeq" id="WP_179753420.1">
    <property type="nucleotide sequence ID" value="NZ_BAAAGN010000016.1"/>
</dbReference>
<protein>
    <recommendedName>
        <fullName evidence="10">Regulator of SigK</fullName>
    </recommendedName>
    <alternativeName>
        <fullName evidence="9">Sigma-K anti-sigma factor RskA</fullName>
    </alternativeName>
</protein>
<keyword evidence="8" id="KW-0804">Transcription</keyword>
<dbReference type="GO" id="GO:0005886">
    <property type="term" value="C:plasma membrane"/>
    <property type="evidence" value="ECO:0007669"/>
    <property type="project" value="UniProtKB-SubCell"/>
</dbReference>
<dbReference type="EMBL" id="JACCBB010000001">
    <property type="protein sequence ID" value="NYD23585.1"/>
    <property type="molecule type" value="Genomic_DNA"/>
</dbReference>
<evidence type="ECO:0000256" key="8">
    <source>
        <dbReference type="ARBA" id="ARBA00023163"/>
    </source>
</evidence>
<dbReference type="InterPro" id="IPR051474">
    <property type="entry name" value="Anti-sigma-K/W_factor"/>
</dbReference>
<proteinExistence type="predicted"/>
<gene>
    <name evidence="13" type="ORF">BJ968_003125</name>
</gene>
<dbReference type="InterPro" id="IPR041916">
    <property type="entry name" value="Anti_sigma_zinc_sf"/>
</dbReference>
<evidence type="ECO:0000256" key="2">
    <source>
        <dbReference type="ARBA" id="ARBA00004236"/>
    </source>
</evidence>
<dbReference type="GO" id="GO:0016989">
    <property type="term" value="F:sigma factor antagonist activity"/>
    <property type="evidence" value="ECO:0007669"/>
    <property type="project" value="TreeGrafter"/>
</dbReference>
<accession>A0A7Y9J1W9</accession>
<evidence type="ECO:0000256" key="9">
    <source>
        <dbReference type="ARBA" id="ARBA00029829"/>
    </source>
</evidence>
<evidence type="ECO:0000256" key="11">
    <source>
        <dbReference type="SAM" id="Phobius"/>
    </source>
</evidence>
<organism evidence="13 14">
    <name type="scientific">Kineococcus aurantiacus</name>
    <dbReference type="NCBI Taxonomy" id="37633"/>
    <lineage>
        <taxon>Bacteria</taxon>
        <taxon>Bacillati</taxon>
        <taxon>Actinomycetota</taxon>
        <taxon>Actinomycetes</taxon>
        <taxon>Kineosporiales</taxon>
        <taxon>Kineosporiaceae</taxon>
        <taxon>Kineococcus</taxon>
    </lineage>
</organism>